<evidence type="ECO:0000256" key="4">
    <source>
        <dbReference type="ARBA" id="ARBA00022989"/>
    </source>
</evidence>
<gene>
    <name evidence="8" type="ORF">ACFQE5_06305</name>
</gene>
<sequence length="122" mass="12640">MNRTSAPRTSRFLLGFLAVALLVAGGLSYFASSSPDGLDSVTLHGCQVTETADGEHLDGQCLAQNAQEHPFTAGPFADYTVRGGDATVGIAGVIGVVATLALAGALFWVLRRRGPNPPGRED</sequence>
<organism evidence="8 9">
    <name type="scientific">Pseudonocardia hispaniensis</name>
    <dbReference type="NCBI Taxonomy" id="904933"/>
    <lineage>
        <taxon>Bacteria</taxon>
        <taxon>Bacillati</taxon>
        <taxon>Actinomycetota</taxon>
        <taxon>Actinomycetes</taxon>
        <taxon>Pseudonocardiales</taxon>
        <taxon>Pseudonocardiaceae</taxon>
        <taxon>Pseudonocardia</taxon>
    </lineage>
</organism>
<name>A0ABW1IZ99_9PSEU</name>
<comment type="caution">
    <text evidence="8">The sequence shown here is derived from an EMBL/GenBank/DDBJ whole genome shotgun (WGS) entry which is preliminary data.</text>
</comment>
<evidence type="ECO:0000256" key="1">
    <source>
        <dbReference type="ARBA" id="ARBA00004236"/>
    </source>
</evidence>
<evidence type="ECO:0000256" key="3">
    <source>
        <dbReference type="ARBA" id="ARBA00022692"/>
    </source>
</evidence>
<dbReference type="Proteomes" id="UP001596302">
    <property type="component" value="Unassembled WGS sequence"/>
</dbReference>
<evidence type="ECO:0000259" key="7">
    <source>
        <dbReference type="Pfam" id="PF13190"/>
    </source>
</evidence>
<evidence type="ECO:0000256" key="2">
    <source>
        <dbReference type="ARBA" id="ARBA00022475"/>
    </source>
</evidence>
<evidence type="ECO:0000313" key="9">
    <source>
        <dbReference type="Proteomes" id="UP001596302"/>
    </source>
</evidence>
<keyword evidence="2" id="KW-1003">Cell membrane</keyword>
<proteinExistence type="predicted"/>
<protein>
    <submittedName>
        <fullName evidence="8">PDGLE domain-containing protein</fullName>
    </submittedName>
</protein>
<keyword evidence="3 6" id="KW-0812">Transmembrane</keyword>
<keyword evidence="4 6" id="KW-1133">Transmembrane helix</keyword>
<accession>A0ABW1IZ99</accession>
<evidence type="ECO:0000256" key="6">
    <source>
        <dbReference type="SAM" id="Phobius"/>
    </source>
</evidence>
<feature type="transmembrane region" description="Helical" evidence="6">
    <location>
        <begin position="88"/>
        <end position="110"/>
    </location>
</feature>
<reference evidence="9" key="1">
    <citation type="journal article" date="2019" name="Int. J. Syst. Evol. Microbiol.">
        <title>The Global Catalogue of Microorganisms (GCM) 10K type strain sequencing project: providing services to taxonomists for standard genome sequencing and annotation.</title>
        <authorList>
            <consortium name="The Broad Institute Genomics Platform"/>
            <consortium name="The Broad Institute Genome Sequencing Center for Infectious Disease"/>
            <person name="Wu L."/>
            <person name="Ma J."/>
        </authorList>
    </citation>
    <scope>NUCLEOTIDE SEQUENCE [LARGE SCALE GENOMIC DNA]</scope>
    <source>
        <strain evidence="9">CCM 8391</strain>
    </source>
</reference>
<keyword evidence="5 6" id="KW-0472">Membrane</keyword>
<comment type="subcellular location">
    <subcellularLocation>
        <location evidence="1">Cell membrane</location>
    </subcellularLocation>
</comment>
<dbReference type="Pfam" id="PF13190">
    <property type="entry name" value="PDGLE"/>
    <property type="match status" value="1"/>
</dbReference>
<keyword evidence="9" id="KW-1185">Reference proteome</keyword>
<dbReference type="InterPro" id="IPR025937">
    <property type="entry name" value="PDGLE_dom"/>
</dbReference>
<dbReference type="RefSeq" id="WP_379583817.1">
    <property type="nucleotide sequence ID" value="NZ_JBHSQW010000013.1"/>
</dbReference>
<evidence type="ECO:0000256" key="5">
    <source>
        <dbReference type="ARBA" id="ARBA00023136"/>
    </source>
</evidence>
<feature type="domain" description="PDGLE" evidence="7">
    <location>
        <begin position="11"/>
        <end position="112"/>
    </location>
</feature>
<evidence type="ECO:0000313" key="8">
    <source>
        <dbReference type="EMBL" id="MFC5993823.1"/>
    </source>
</evidence>
<feature type="transmembrane region" description="Helical" evidence="6">
    <location>
        <begin position="12"/>
        <end position="31"/>
    </location>
</feature>
<dbReference type="EMBL" id="JBHSQW010000013">
    <property type="protein sequence ID" value="MFC5993823.1"/>
    <property type="molecule type" value="Genomic_DNA"/>
</dbReference>